<dbReference type="Gene3D" id="1.10.575.10">
    <property type="entry name" value="P1 Nuclease"/>
    <property type="match status" value="1"/>
</dbReference>
<evidence type="ECO:0000256" key="5">
    <source>
        <dbReference type="ARBA" id="ARBA00023157"/>
    </source>
</evidence>
<dbReference type="Pfam" id="PF02265">
    <property type="entry name" value="S1-P1_nuclease"/>
    <property type="match status" value="1"/>
</dbReference>
<reference evidence="7 8" key="1">
    <citation type="submission" date="2024-08" db="EMBL/GenBank/DDBJ databases">
        <title>Draft Genome Sequence of Legionella lytica strain DSB2004, Isolated From a Fire Sprinkler System.</title>
        <authorList>
            <person name="Everhart A.D."/>
            <person name="Kidane D.T."/>
            <person name="Farone A.L."/>
            <person name="Farone M.B."/>
        </authorList>
    </citation>
    <scope>NUCLEOTIDE SEQUENCE [LARGE SCALE GENOMIC DNA]</scope>
    <source>
        <strain evidence="7 8">DSB2004</strain>
    </source>
</reference>
<sequence>MKRIFYVLVLGLMALNSYGWNMQGHQVVAQVAYDNLTPQAKEMCRKILNSRSKKSFNANFIAAAIWLDQIRFKNVHWYDTFHYINTPFAEDDTALPSVETSNAIWGIKNAIAALSAKKVSASDKRLSLLILIHLVGDIHQPLHTATKVSQRLPKGDLGGNLFPLGTNYVGANLHQYWDNGAGFFIGRNKIGQIKSKARLLEQRWPCNQISTLDDPGQWAKASYELATNQAYHIHPKEVPSKQYQLRAQSLIQKQTAAAGCRLAFVLNELAKKS</sequence>
<keyword evidence="2" id="KW-0479">Metal-binding</keyword>
<gene>
    <name evidence="7" type="ORF">ACD661_02750</name>
</gene>
<name>A0ABW8D447_9GAMM</name>
<evidence type="ECO:0000256" key="6">
    <source>
        <dbReference type="ARBA" id="ARBA00023180"/>
    </source>
</evidence>
<dbReference type="PANTHER" id="PTHR33146">
    <property type="entry name" value="ENDONUCLEASE 4"/>
    <property type="match status" value="1"/>
</dbReference>
<keyword evidence="8" id="KW-1185">Reference proteome</keyword>
<keyword evidence="1" id="KW-0540">Nuclease</keyword>
<dbReference type="Proteomes" id="UP001615550">
    <property type="component" value="Unassembled WGS sequence"/>
</dbReference>
<dbReference type="PANTHER" id="PTHR33146:SF10">
    <property type="entry name" value="STRAND-SPECIFIC NUCLEASE, PUTATIVE-RELATED"/>
    <property type="match status" value="1"/>
</dbReference>
<dbReference type="RefSeq" id="WP_400186127.1">
    <property type="nucleotide sequence ID" value="NZ_JBGORX010000001.1"/>
</dbReference>
<dbReference type="InterPro" id="IPR008947">
    <property type="entry name" value="PLipase_C/P1_nuclease_dom_sf"/>
</dbReference>
<evidence type="ECO:0000256" key="2">
    <source>
        <dbReference type="ARBA" id="ARBA00022723"/>
    </source>
</evidence>
<comment type="caution">
    <text evidence="7">The sequence shown here is derived from an EMBL/GenBank/DDBJ whole genome shotgun (WGS) entry which is preliminary data.</text>
</comment>
<dbReference type="CDD" id="cd11010">
    <property type="entry name" value="S1-P1_nuclease"/>
    <property type="match status" value="1"/>
</dbReference>
<dbReference type="InterPro" id="IPR003154">
    <property type="entry name" value="S1/P1nuclease"/>
</dbReference>
<dbReference type="EMBL" id="JBGORX010000001">
    <property type="protein sequence ID" value="MFJ1267471.1"/>
    <property type="molecule type" value="Genomic_DNA"/>
</dbReference>
<evidence type="ECO:0000256" key="4">
    <source>
        <dbReference type="ARBA" id="ARBA00022801"/>
    </source>
</evidence>
<proteinExistence type="predicted"/>
<organism evidence="7 8">
    <name type="scientific">Legionella lytica</name>
    <dbReference type="NCBI Taxonomy" id="96232"/>
    <lineage>
        <taxon>Bacteria</taxon>
        <taxon>Pseudomonadati</taxon>
        <taxon>Pseudomonadota</taxon>
        <taxon>Gammaproteobacteria</taxon>
        <taxon>Legionellales</taxon>
        <taxon>Legionellaceae</taxon>
        <taxon>Legionella</taxon>
    </lineage>
</organism>
<evidence type="ECO:0000256" key="1">
    <source>
        <dbReference type="ARBA" id="ARBA00022722"/>
    </source>
</evidence>
<keyword evidence="5" id="KW-1015">Disulfide bond</keyword>
<accession>A0ABW8D447</accession>
<keyword evidence="4" id="KW-0378">Hydrolase</keyword>
<keyword evidence="3" id="KW-0255">Endonuclease</keyword>
<evidence type="ECO:0000256" key="3">
    <source>
        <dbReference type="ARBA" id="ARBA00022759"/>
    </source>
</evidence>
<evidence type="ECO:0000313" key="7">
    <source>
        <dbReference type="EMBL" id="MFJ1267471.1"/>
    </source>
</evidence>
<protein>
    <submittedName>
        <fullName evidence="7">S1/P1 nuclease</fullName>
    </submittedName>
</protein>
<keyword evidence="6" id="KW-0325">Glycoprotein</keyword>
<evidence type="ECO:0000313" key="8">
    <source>
        <dbReference type="Proteomes" id="UP001615550"/>
    </source>
</evidence>
<dbReference type="SUPFAM" id="SSF48537">
    <property type="entry name" value="Phospholipase C/P1 nuclease"/>
    <property type="match status" value="1"/>
</dbReference>